<organism evidence="1 2">
    <name type="scientific">Burkholderia pseudomallei 1710a</name>
    <dbReference type="NCBI Taxonomy" id="320371"/>
    <lineage>
        <taxon>Bacteria</taxon>
        <taxon>Pseudomonadati</taxon>
        <taxon>Pseudomonadota</taxon>
        <taxon>Betaproteobacteria</taxon>
        <taxon>Burkholderiales</taxon>
        <taxon>Burkholderiaceae</taxon>
        <taxon>Burkholderia</taxon>
        <taxon>pseudomallei group</taxon>
    </lineage>
</organism>
<accession>A0A0E1VXV2</accession>
<sequence>MMAPIVRSIIQEGDYFKRPAFGRRGNNRYWTIPAGRFGRDWNAPERKIRVNGIDAAGEA</sequence>
<dbReference type="Proteomes" id="UP000001812">
    <property type="component" value="Chromosome II"/>
</dbReference>
<dbReference type="AlphaFoldDB" id="A0A0E1VXV2"/>
<dbReference type="RefSeq" id="WP_004525352.1">
    <property type="nucleotide sequence ID" value="NZ_CM000833.1"/>
</dbReference>
<dbReference type="EMBL" id="CM000833">
    <property type="protein sequence ID" value="EET04831.1"/>
    <property type="molecule type" value="Genomic_DNA"/>
</dbReference>
<reference evidence="2" key="1">
    <citation type="submission" date="2007-08" db="EMBL/GenBank/DDBJ databases">
        <title>Annotation of Burkholderia pseudomallei 1710a.</title>
        <authorList>
            <person name="Harkins D.M."/>
            <person name="DeShazer D."/>
            <person name="Woods D.E."/>
            <person name="Brinkac L.M."/>
            <person name="Brown K.A."/>
            <person name="Hung G.C."/>
            <person name="Tuanyok A."/>
            <person name="Zhang B."/>
            <person name="Nierman W.C."/>
        </authorList>
    </citation>
    <scope>NUCLEOTIDE SEQUENCE [LARGE SCALE GENOMIC DNA]</scope>
    <source>
        <strain evidence="2">1710a</strain>
    </source>
</reference>
<evidence type="ECO:0000313" key="2">
    <source>
        <dbReference type="Proteomes" id="UP000001812"/>
    </source>
</evidence>
<name>A0A0E1VXV2_BURPE</name>
<protein>
    <submittedName>
        <fullName evidence="1">Uncharacterized protein</fullName>
    </submittedName>
</protein>
<gene>
    <name evidence="1" type="ORF">BURPS1710A_A1268</name>
</gene>
<evidence type="ECO:0000313" key="1">
    <source>
        <dbReference type="EMBL" id="EET04831.1"/>
    </source>
</evidence>
<proteinExistence type="predicted"/>
<reference evidence="1 2" key="2">
    <citation type="submission" date="2009-05" db="EMBL/GenBank/DDBJ databases">
        <authorList>
            <person name="Harkins D.M."/>
            <person name="DeShazer D."/>
            <person name="Woods D.E."/>
            <person name="Brinkac L.M."/>
            <person name="Brown K.A."/>
            <person name="Hung G.C."/>
            <person name="Tuanyok A."/>
            <person name="Zhang B."/>
            <person name="Nierman W.C."/>
        </authorList>
    </citation>
    <scope>NUCLEOTIDE SEQUENCE [LARGE SCALE GENOMIC DNA]</scope>
    <source>
        <strain evidence="1 2">1710a</strain>
    </source>
</reference>
<dbReference type="HOGENOM" id="CLU_2970510_0_0_4"/>